<dbReference type="GO" id="GO:0004930">
    <property type="term" value="F:G protein-coupled receptor activity"/>
    <property type="evidence" value="ECO:0007669"/>
    <property type="project" value="UniProtKB-KW"/>
</dbReference>
<dbReference type="PANTHER" id="PTHR24249">
    <property type="entry name" value="HISTAMINE RECEPTOR-RELATED G-PROTEIN COUPLED RECEPTOR"/>
    <property type="match status" value="1"/>
</dbReference>
<keyword evidence="7 9" id="KW-0675">Receptor</keyword>
<dbReference type="InterPro" id="IPR000276">
    <property type="entry name" value="GPCR_Rhodpsn"/>
</dbReference>
<evidence type="ECO:0000256" key="2">
    <source>
        <dbReference type="ARBA" id="ARBA00022475"/>
    </source>
</evidence>
<dbReference type="PROSITE" id="PS50262">
    <property type="entry name" value="G_PROTEIN_RECEP_F1_2"/>
    <property type="match status" value="1"/>
</dbReference>
<dbReference type="Pfam" id="PF00001">
    <property type="entry name" value="7tm_1"/>
    <property type="match status" value="1"/>
</dbReference>
<feature type="domain" description="G-protein coupled receptors family 1 profile" evidence="11">
    <location>
        <begin position="49"/>
        <end position="304"/>
    </location>
</feature>
<dbReference type="PROSITE" id="PS00237">
    <property type="entry name" value="G_PROTEIN_RECEP_F1_1"/>
    <property type="match status" value="1"/>
</dbReference>
<evidence type="ECO:0000256" key="7">
    <source>
        <dbReference type="ARBA" id="ARBA00023170"/>
    </source>
</evidence>
<dbReference type="Proteomes" id="UP000594262">
    <property type="component" value="Unplaced"/>
</dbReference>
<dbReference type="PANTHER" id="PTHR24249:SF372">
    <property type="entry name" value="G-PROTEIN COUPLED RECEPTORS FAMILY 1 PROFILE DOMAIN-CONTAINING PROTEIN"/>
    <property type="match status" value="1"/>
</dbReference>
<feature type="transmembrane region" description="Helical" evidence="10">
    <location>
        <begin position="37"/>
        <end position="58"/>
    </location>
</feature>
<evidence type="ECO:0000256" key="4">
    <source>
        <dbReference type="ARBA" id="ARBA00022989"/>
    </source>
</evidence>
<dbReference type="PRINTS" id="PR00237">
    <property type="entry name" value="GPCRRHODOPSN"/>
</dbReference>
<dbReference type="SUPFAM" id="SSF81321">
    <property type="entry name" value="Family A G protein-coupled receptor-like"/>
    <property type="match status" value="1"/>
</dbReference>
<feature type="transmembrane region" description="Helical" evidence="10">
    <location>
        <begin position="252"/>
        <end position="272"/>
    </location>
</feature>
<feature type="transmembrane region" description="Helical" evidence="10">
    <location>
        <begin position="149"/>
        <end position="170"/>
    </location>
</feature>
<keyword evidence="4 10" id="KW-1133">Transmembrane helix</keyword>
<evidence type="ECO:0000256" key="6">
    <source>
        <dbReference type="ARBA" id="ARBA00023136"/>
    </source>
</evidence>
<name>A0A7M5U738_9CNID</name>
<comment type="similarity">
    <text evidence="9">Belongs to the G-protein coupled receptor 1 family.</text>
</comment>
<feature type="transmembrane region" description="Helical" evidence="10">
    <location>
        <begin position="284"/>
        <end position="306"/>
    </location>
</feature>
<evidence type="ECO:0000256" key="3">
    <source>
        <dbReference type="ARBA" id="ARBA00022692"/>
    </source>
</evidence>
<proteinExistence type="inferred from homology"/>
<keyword evidence="3 9" id="KW-0812">Transmembrane</keyword>
<feature type="transmembrane region" description="Helical" evidence="10">
    <location>
        <begin position="190"/>
        <end position="217"/>
    </location>
</feature>
<keyword evidence="5 9" id="KW-0297">G-protein coupled receptor</keyword>
<keyword evidence="13" id="KW-1185">Reference proteome</keyword>
<evidence type="ECO:0000259" key="11">
    <source>
        <dbReference type="PROSITE" id="PS50262"/>
    </source>
</evidence>
<evidence type="ECO:0000313" key="13">
    <source>
        <dbReference type="Proteomes" id="UP000594262"/>
    </source>
</evidence>
<reference evidence="12" key="1">
    <citation type="submission" date="2021-01" db="UniProtKB">
        <authorList>
            <consortium name="EnsemblMetazoa"/>
        </authorList>
    </citation>
    <scope>IDENTIFICATION</scope>
</reference>
<evidence type="ECO:0000256" key="5">
    <source>
        <dbReference type="ARBA" id="ARBA00023040"/>
    </source>
</evidence>
<dbReference type="EnsemblMetazoa" id="CLYHEMT007081.1">
    <property type="protein sequence ID" value="CLYHEMP007081.1"/>
    <property type="gene ID" value="CLYHEMG007081"/>
</dbReference>
<keyword evidence="6 10" id="KW-0472">Membrane</keyword>
<keyword evidence="8 9" id="KW-0807">Transducer</keyword>
<evidence type="ECO:0000256" key="1">
    <source>
        <dbReference type="ARBA" id="ARBA00004651"/>
    </source>
</evidence>
<evidence type="ECO:0000313" key="12">
    <source>
        <dbReference type="EnsemblMetazoa" id="CLYHEMP007081.1"/>
    </source>
</evidence>
<dbReference type="GO" id="GO:0005886">
    <property type="term" value="C:plasma membrane"/>
    <property type="evidence" value="ECO:0007669"/>
    <property type="project" value="UniProtKB-SubCell"/>
</dbReference>
<protein>
    <recommendedName>
        <fullName evidence="11">G-protein coupled receptors family 1 profile domain-containing protein</fullName>
    </recommendedName>
</protein>
<evidence type="ECO:0000256" key="9">
    <source>
        <dbReference type="RuleBase" id="RU000688"/>
    </source>
</evidence>
<dbReference type="InterPro" id="IPR017452">
    <property type="entry name" value="GPCR_Rhodpsn_7TM"/>
</dbReference>
<organism evidence="12 13">
    <name type="scientific">Clytia hemisphaerica</name>
    <dbReference type="NCBI Taxonomy" id="252671"/>
    <lineage>
        <taxon>Eukaryota</taxon>
        <taxon>Metazoa</taxon>
        <taxon>Cnidaria</taxon>
        <taxon>Hydrozoa</taxon>
        <taxon>Hydroidolina</taxon>
        <taxon>Leptothecata</taxon>
        <taxon>Obeliida</taxon>
        <taxon>Clytiidae</taxon>
        <taxon>Clytia</taxon>
    </lineage>
</organism>
<dbReference type="AlphaFoldDB" id="A0A7M5U738"/>
<comment type="subcellular location">
    <subcellularLocation>
        <location evidence="1">Cell membrane</location>
        <topology evidence="1">Multi-pass membrane protein</topology>
    </subcellularLocation>
</comment>
<feature type="transmembrane region" description="Helical" evidence="10">
    <location>
        <begin position="110"/>
        <end position="128"/>
    </location>
</feature>
<accession>A0A7M5U738</accession>
<evidence type="ECO:0000256" key="10">
    <source>
        <dbReference type="SAM" id="Phobius"/>
    </source>
</evidence>
<dbReference type="OrthoDB" id="5957871at2759"/>
<dbReference type="InterPro" id="IPR050569">
    <property type="entry name" value="TAAR"/>
</dbReference>
<dbReference type="Gene3D" id="1.20.1070.10">
    <property type="entry name" value="Rhodopsin 7-helix transmembrane proteins"/>
    <property type="match status" value="1"/>
</dbReference>
<sequence>MANNSSNSSHFGGMEPYREDWSMPEKMTPQFKLGLSIYYSVLISIAVLFNVILIGTICSRRKLLTVTNILVINLAIGDLVTSILVVPFDIDLLLRGVFPFGKVMCAFSSMAFLLSLPSSVFCLLLLTMERFVSIVFPFHRIRYIRKRNTLIAIGIAWAYSLLFAIIPLFSKEEVVVIWMEQCHFLYSYDYLYMQLGLNFLLPVCIIVTMNLVLFRVASKHACDMKRRSLIGSNHRVRPSMIKLGANIKAAKTVLVLVFLFLVSWLTLILLTFLNSLCKICHPEYVTYLGNAINFSSIALNPVLYGLRNSEIRRQINIQKRNFLSLFCPSYAKVPASDRSMDSSVYTTHYDVNSRKSSFAVTFITESET</sequence>
<dbReference type="CDD" id="cd00637">
    <property type="entry name" value="7tm_classA_rhodopsin-like"/>
    <property type="match status" value="1"/>
</dbReference>
<keyword evidence="2" id="KW-1003">Cell membrane</keyword>
<evidence type="ECO:0000256" key="8">
    <source>
        <dbReference type="ARBA" id="ARBA00023224"/>
    </source>
</evidence>
<feature type="transmembrane region" description="Helical" evidence="10">
    <location>
        <begin position="70"/>
        <end position="90"/>
    </location>
</feature>